<organism evidence="7 8">
    <name type="scientific">Xanthomonas cucurbitae</name>
    <dbReference type="NCBI Taxonomy" id="56453"/>
    <lineage>
        <taxon>Bacteria</taxon>
        <taxon>Pseudomonadati</taxon>
        <taxon>Pseudomonadota</taxon>
        <taxon>Gammaproteobacteria</taxon>
        <taxon>Lysobacterales</taxon>
        <taxon>Lysobacteraceae</taxon>
        <taxon>Xanthomonas</taxon>
    </lineage>
</organism>
<evidence type="ECO:0000256" key="4">
    <source>
        <dbReference type="ARBA" id="ARBA00022989"/>
    </source>
</evidence>
<dbReference type="AlphaFoldDB" id="A0A2S7DTU7"/>
<dbReference type="EMBL" id="MDED01000009">
    <property type="protein sequence ID" value="PPU77268.1"/>
    <property type="molecule type" value="Genomic_DNA"/>
</dbReference>
<dbReference type="PANTHER" id="PTHR38459">
    <property type="entry name" value="PROPHAGE BACTOPRENOL-LINKED GLUCOSE TRANSLOCASE HOMOLOG"/>
    <property type="match status" value="1"/>
</dbReference>
<dbReference type="PANTHER" id="PTHR38459:SF1">
    <property type="entry name" value="PROPHAGE BACTOPRENOL-LINKED GLUCOSE TRANSLOCASE HOMOLOG"/>
    <property type="match status" value="1"/>
</dbReference>
<dbReference type="InterPro" id="IPR051401">
    <property type="entry name" value="GtrA_CellWall_Glycosyl"/>
</dbReference>
<keyword evidence="5" id="KW-0472">Membrane</keyword>
<comment type="similarity">
    <text evidence="2">Belongs to the GtrA family.</text>
</comment>
<reference evidence="7 8" key="1">
    <citation type="submission" date="2016-08" db="EMBL/GenBank/DDBJ databases">
        <authorList>
            <person name="Seilhamer J.J."/>
        </authorList>
    </citation>
    <scope>NUCLEOTIDE SEQUENCE [LARGE SCALE GENOMIC DNA]</scope>
    <source>
        <strain evidence="7 8">CFBP2542</strain>
    </source>
</reference>
<evidence type="ECO:0000313" key="8">
    <source>
        <dbReference type="Proteomes" id="UP000239561"/>
    </source>
</evidence>
<dbReference type="OrthoDB" id="5966606at2"/>
<keyword evidence="3" id="KW-0812">Transmembrane</keyword>
<accession>A0A2S7DTU7</accession>
<evidence type="ECO:0000256" key="5">
    <source>
        <dbReference type="ARBA" id="ARBA00023136"/>
    </source>
</evidence>
<name>A0A2S7DTU7_9XANT</name>
<keyword evidence="4" id="KW-1133">Transmembrane helix</keyword>
<evidence type="ECO:0000259" key="6">
    <source>
        <dbReference type="Pfam" id="PF04138"/>
    </source>
</evidence>
<sequence>MGALSLPRARMSLFRQGSQFTLIGALQLAVDCGIFIAGTAAGLPAVPANLLGRIGGAALGFWLNGRFTFARQDGARLGWQRFRRFAVMWLILTLISTWLVSATVELVGLRQAWLAKPLVEGGLAVVSFFLGRQVVYR</sequence>
<comment type="caution">
    <text evidence="7">The sequence shown here is derived from an EMBL/GenBank/DDBJ whole genome shotgun (WGS) entry which is preliminary data.</text>
</comment>
<evidence type="ECO:0000256" key="1">
    <source>
        <dbReference type="ARBA" id="ARBA00004141"/>
    </source>
</evidence>
<dbReference type="Pfam" id="PF04138">
    <property type="entry name" value="GtrA_DPMS_TM"/>
    <property type="match status" value="1"/>
</dbReference>
<dbReference type="GO" id="GO:0005886">
    <property type="term" value="C:plasma membrane"/>
    <property type="evidence" value="ECO:0007669"/>
    <property type="project" value="TreeGrafter"/>
</dbReference>
<dbReference type="InterPro" id="IPR007267">
    <property type="entry name" value="GtrA_DPMS_TM"/>
</dbReference>
<evidence type="ECO:0000256" key="2">
    <source>
        <dbReference type="ARBA" id="ARBA00009399"/>
    </source>
</evidence>
<dbReference type="Proteomes" id="UP000239561">
    <property type="component" value="Unassembled WGS sequence"/>
</dbReference>
<comment type="subcellular location">
    <subcellularLocation>
        <location evidence="1">Membrane</location>
        <topology evidence="1">Multi-pass membrane protein</topology>
    </subcellularLocation>
</comment>
<dbReference type="GO" id="GO:0000271">
    <property type="term" value="P:polysaccharide biosynthetic process"/>
    <property type="evidence" value="ECO:0007669"/>
    <property type="project" value="InterPro"/>
</dbReference>
<gene>
    <name evidence="7" type="ORF">XcuCFBP2542_07005</name>
</gene>
<evidence type="ECO:0000256" key="3">
    <source>
        <dbReference type="ARBA" id="ARBA00022692"/>
    </source>
</evidence>
<evidence type="ECO:0000313" key="7">
    <source>
        <dbReference type="EMBL" id="PPU77268.1"/>
    </source>
</evidence>
<protein>
    <recommendedName>
        <fullName evidence="6">GtrA/DPMS transmembrane domain-containing protein</fullName>
    </recommendedName>
</protein>
<proteinExistence type="inferred from homology"/>
<feature type="domain" description="GtrA/DPMS transmembrane" evidence="6">
    <location>
        <begin position="19"/>
        <end position="134"/>
    </location>
</feature>